<dbReference type="RefSeq" id="WP_259629843.1">
    <property type="nucleotide sequence ID" value="NZ_JANYMP010000045.1"/>
</dbReference>
<proteinExistence type="predicted"/>
<evidence type="ECO:0000313" key="3">
    <source>
        <dbReference type="Proteomes" id="UP001141259"/>
    </source>
</evidence>
<reference evidence="2" key="1">
    <citation type="submission" date="2022-08" db="EMBL/GenBank/DDBJ databases">
        <authorList>
            <person name="Tistechok S."/>
            <person name="Samborskyy M."/>
            <person name="Roman I."/>
        </authorList>
    </citation>
    <scope>NUCLEOTIDE SEQUENCE</scope>
    <source>
        <strain evidence="2">DSM 103496</strain>
    </source>
</reference>
<dbReference type="AlphaFoldDB" id="A0A9X3ALG5"/>
<name>A0A9X3ALG5_9PSEU</name>
<dbReference type="Pfam" id="PF12728">
    <property type="entry name" value="HTH_17"/>
    <property type="match status" value="1"/>
</dbReference>
<evidence type="ECO:0000313" key="2">
    <source>
        <dbReference type="EMBL" id="MCS7484395.1"/>
    </source>
</evidence>
<keyword evidence="3" id="KW-1185">Reference proteome</keyword>
<comment type="caution">
    <text evidence="2">The sequence shown here is derived from an EMBL/GenBank/DDBJ whole genome shotgun (WGS) entry which is preliminary data.</text>
</comment>
<protein>
    <submittedName>
        <fullName evidence="2">Helix-turn-helix domain-containing protein</fullName>
    </submittedName>
</protein>
<accession>A0A9X3ALG5</accession>
<evidence type="ECO:0000259" key="1">
    <source>
        <dbReference type="Pfam" id="PF12728"/>
    </source>
</evidence>
<gene>
    <name evidence="2" type="ORF">NZH93_46835</name>
</gene>
<sequence length="68" mass="7516">MISELPDPNTLMTVPEFCLLVGVSKDTFYKWRQIPGAAPLARKLPNGSLRILGADFAAWLDRLRSDAA</sequence>
<dbReference type="InterPro" id="IPR041657">
    <property type="entry name" value="HTH_17"/>
</dbReference>
<feature type="domain" description="Helix-turn-helix" evidence="1">
    <location>
        <begin position="11"/>
        <end position="62"/>
    </location>
</feature>
<dbReference type="EMBL" id="JANYMP010000045">
    <property type="protein sequence ID" value="MCS7484395.1"/>
    <property type="molecule type" value="Genomic_DNA"/>
</dbReference>
<dbReference type="Proteomes" id="UP001141259">
    <property type="component" value="Unassembled WGS sequence"/>
</dbReference>
<organism evidence="2 3">
    <name type="scientific">Umezawaea endophytica</name>
    <dbReference type="NCBI Taxonomy" id="1654476"/>
    <lineage>
        <taxon>Bacteria</taxon>
        <taxon>Bacillati</taxon>
        <taxon>Actinomycetota</taxon>
        <taxon>Actinomycetes</taxon>
        <taxon>Pseudonocardiales</taxon>
        <taxon>Pseudonocardiaceae</taxon>
        <taxon>Umezawaea</taxon>
    </lineage>
</organism>